<evidence type="ECO:0000313" key="6">
    <source>
        <dbReference type="Proteomes" id="UP000567795"/>
    </source>
</evidence>
<evidence type="ECO:0000313" key="5">
    <source>
        <dbReference type="EMBL" id="NYI06528.1"/>
    </source>
</evidence>
<dbReference type="GO" id="GO:0007030">
    <property type="term" value="P:Golgi organization"/>
    <property type="evidence" value="ECO:0007669"/>
    <property type="project" value="TreeGrafter"/>
</dbReference>
<dbReference type="GO" id="GO:0048194">
    <property type="term" value="P:Golgi vesicle budding"/>
    <property type="evidence" value="ECO:0007669"/>
    <property type="project" value="TreeGrafter"/>
</dbReference>
<dbReference type="Gene3D" id="1.10.3630.10">
    <property type="entry name" value="yeast vps74-n-term truncation variant domain like"/>
    <property type="match status" value="1"/>
</dbReference>
<dbReference type="GO" id="GO:0012505">
    <property type="term" value="C:endomembrane system"/>
    <property type="evidence" value="ECO:0007669"/>
    <property type="project" value="UniProtKB-ARBA"/>
</dbReference>
<reference evidence="5 6" key="1">
    <citation type="submission" date="2020-07" db="EMBL/GenBank/DDBJ databases">
        <title>Sequencing the genomes of 1000 actinobacteria strains.</title>
        <authorList>
            <person name="Klenk H.-P."/>
        </authorList>
    </citation>
    <scope>NUCLEOTIDE SEQUENCE [LARGE SCALE GENOMIC DNA]</scope>
    <source>
        <strain evidence="5 6">DSM 42178</strain>
    </source>
</reference>
<evidence type="ECO:0008006" key="7">
    <source>
        <dbReference type="Google" id="ProtNLM"/>
    </source>
</evidence>
<dbReference type="GO" id="GO:0005829">
    <property type="term" value="C:cytosol"/>
    <property type="evidence" value="ECO:0007669"/>
    <property type="project" value="TreeGrafter"/>
</dbReference>
<evidence type="ECO:0000256" key="1">
    <source>
        <dbReference type="ARBA" id="ARBA00004255"/>
    </source>
</evidence>
<evidence type="ECO:0000256" key="3">
    <source>
        <dbReference type="ARBA" id="ARBA00023121"/>
    </source>
</evidence>
<comment type="subcellular location">
    <subcellularLocation>
        <location evidence="1">Golgi apparatus membrane</location>
        <topology evidence="1">Peripheral membrane protein</topology>
        <orientation evidence="1">Cytoplasmic side</orientation>
    </subcellularLocation>
</comment>
<dbReference type="GO" id="GO:0006890">
    <property type="term" value="P:retrograde vesicle-mediated transport, Golgi to endoplasmic reticulum"/>
    <property type="evidence" value="ECO:0007669"/>
    <property type="project" value="TreeGrafter"/>
</dbReference>
<comment type="caution">
    <text evidence="5">The sequence shown here is derived from an EMBL/GenBank/DDBJ whole genome shotgun (WGS) entry which is preliminary data.</text>
</comment>
<keyword evidence="2" id="KW-0333">Golgi apparatus</keyword>
<dbReference type="EMBL" id="JACBZD010000001">
    <property type="protein sequence ID" value="NYI06528.1"/>
    <property type="molecule type" value="Genomic_DNA"/>
</dbReference>
<dbReference type="Pfam" id="PF05719">
    <property type="entry name" value="GPP34"/>
    <property type="match status" value="1"/>
</dbReference>
<dbReference type="GO" id="GO:0070273">
    <property type="term" value="F:phosphatidylinositol-4-phosphate binding"/>
    <property type="evidence" value="ECO:0007669"/>
    <property type="project" value="InterPro"/>
</dbReference>
<dbReference type="PANTHER" id="PTHR12704">
    <property type="entry name" value="TRANS-GOLGI PROTEIN GMX33"/>
    <property type="match status" value="1"/>
</dbReference>
<dbReference type="InterPro" id="IPR008628">
    <property type="entry name" value="GPP34-like"/>
</dbReference>
<dbReference type="GO" id="GO:0043001">
    <property type="term" value="P:Golgi to plasma membrane protein transport"/>
    <property type="evidence" value="ECO:0007669"/>
    <property type="project" value="TreeGrafter"/>
</dbReference>
<protein>
    <recommendedName>
        <fullName evidence="7">GPP34 family phosphoprotein</fullName>
    </recommendedName>
</protein>
<organism evidence="5 6">
    <name type="scientific">Allostreptomyces psammosilenae</name>
    <dbReference type="NCBI Taxonomy" id="1892865"/>
    <lineage>
        <taxon>Bacteria</taxon>
        <taxon>Bacillati</taxon>
        <taxon>Actinomycetota</taxon>
        <taxon>Actinomycetes</taxon>
        <taxon>Kitasatosporales</taxon>
        <taxon>Streptomycetaceae</taxon>
        <taxon>Allostreptomyces</taxon>
    </lineage>
</organism>
<keyword evidence="4" id="KW-0472">Membrane</keyword>
<evidence type="ECO:0000256" key="4">
    <source>
        <dbReference type="ARBA" id="ARBA00023136"/>
    </source>
</evidence>
<dbReference type="AlphaFoldDB" id="A0A853A7K8"/>
<sequence length="218" mass="23545">MDVTLSEQILLLSLDDETGARGEQQRTDAAIAAGLLLELALAGRIDVSDGRVVVRDETPLGVPALDAALARLAKLKKPGKTKDWVYLLTRDAVAGARQGLLDKGLVREETRRVLGIFPIRRYPEADGRPEEELRARLARVVLDAEEPDERTAALIAVLHGAKLHRFVFPEADRQAVKQRMAQVAEGSWAPPAVRKAIEAVHAAVVASVITATTVVATS</sequence>
<dbReference type="Proteomes" id="UP000567795">
    <property type="component" value="Unassembled WGS sequence"/>
</dbReference>
<gene>
    <name evidence="5" type="ORF">FHU37_003471</name>
</gene>
<dbReference type="PANTHER" id="PTHR12704:SF2">
    <property type="entry name" value="GOLGI PHOSPHOPROTEIN 3 HOMOLOG SAURON"/>
    <property type="match status" value="1"/>
</dbReference>
<name>A0A853A7K8_9ACTN</name>
<evidence type="ECO:0000256" key="2">
    <source>
        <dbReference type="ARBA" id="ARBA00023034"/>
    </source>
</evidence>
<keyword evidence="3" id="KW-0446">Lipid-binding</keyword>
<dbReference type="RefSeq" id="WP_179815094.1">
    <property type="nucleotide sequence ID" value="NZ_JACBZD010000001.1"/>
</dbReference>
<dbReference type="InterPro" id="IPR038261">
    <property type="entry name" value="GPP34-like_sf"/>
</dbReference>
<proteinExistence type="predicted"/>
<accession>A0A853A7K8</accession>
<keyword evidence="6" id="KW-1185">Reference proteome</keyword>